<comment type="similarity">
    <text evidence="1">Belongs to the TEL2 family.</text>
</comment>
<dbReference type="PANTHER" id="PTHR15830:SF10">
    <property type="entry name" value="TELOMERE LENGTH REGULATION PROTEIN TEL2 HOMOLOG"/>
    <property type="match status" value="1"/>
</dbReference>
<evidence type="ECO:0000259" key="2">
    <source>
        <dbReference type="Pfam" id="PF10193"/>
    </source>
</evidence>
<dbReference type="InterPro" id="IPR038528">
    <property type="entry name" value="TEL2_C_sf"/>
</dbReference>
<dbReference type="PANTHER" id="PTHR15830">
    <property type="entry name" value="TELOMERE LENGTH REGULATION PROTEIN TEL2 FAMILY MEMBER"/>
    <property type="match status" value="1"/>
</dbReference>
<proteinExistence type="inferred from homology"/>
<feature type="domain" description="Telomere length regulation protein conserved" evidence="2">
    <location>
        <begin position="24"/>
        <end position="136"/>
    </location>
</feature>
<accession>A0A9P6W9J7</accession>
<dbReference type="Gene3D" id="1.25.40.720">
    <property type="entry name" value="Telomere length regulation protein 2, C-terminal domain"/>
    <property type="match status" value="2"/>
</dbReference>
<dbReference type="InterPro" id="IPR019337">
    <property type="entry name" value="Telomere_length_regulation_dom"/>
</dbReference>
<dbReference type="GO" id="GO:0042162">
    <property type="term" value="F:telomeric DNA binding"/>
    <property type="evidence" value="ECO:0007669"/>
    <property type="project" value="TreeGrafter"/>
</dbReference>
<dbReference type="GO" id="GO:0051879">
    <property type="term" value="F:Hsp90 protein binding"/>
    <property type="evidence" value="ECO:0007669"/>
    <property type="project" value="TreeGrafter"/>
</dbReference>
<name>A0A9P6W9J7_MAUEX</name>
<protein>
    <submittedName>
        <fullName evidence="3">Telomere binding protein</fullName>
    </submittedName>
</protein>
<dbReference type="InterPro" id="IPR051970">
    <property type="entry name" value="TEL2_Regulation"/>
</dbReference>
<gene>
    <name evidence="3" type="primary">TEL2_1</name>
    <name evidence="3" type="ORF">C6P45_005419</name>
</gene>
<evidence type="ECO:0000313" key="3">
    <source>
        <dbReference type="EMBL" id="KAG0667743.1"/>
    </source>
</evidence>
<sequence length="284" mass="32489">MTSTIEESDSDDEDDELEQEILDIVFLKDLLEMYVKFGRGTSGDQIPLLKRTTQLVRQKESLPLEVNYYAPPLLTHISSINNNREEEGFEQSRINALVAILVVIPEHVESLYKILFNSELSIQQRISLLSSLALSARELRGLDDKQIHKPHYDFPSQRLPWDDGHSAVKQIEEIPVLDKITGFGISEGTTVWKSQKLAIQDKMNSGQHKNRFRSVASSYFYPLVHGWKNGINLGSFDQLFKSHYVSTLRIIHNCAYPVHDFETMTYELDQIITEAQAQGIPILE</sequence>
<keyword evidence="4" id="KW-1185">Reference proteome</keyword>
<reference evidence="3 4" key="1">
    <citation type="submission" date="2020-11" db="EMBL/GenBank/DDBJ databases">
        <title>Kefir isolates.</title>
        <authorList>
            <person name="Marcisauskas S."/>
            <person name="Kim Y."/>
            <person name="Blasche S."/>
        </authorList>
    </citation>
    <scope>NUCLEOTIDE SEQUENCE [LARGE SCALE GENOMIC DNA]</scope>
    <source>
        <strain evidence="3 4">OG2</strain>
    </source>
</reference>
<organism evidence="3 4">
    <name type="scientific">Maudiozyma exigua</name>
    <name type="common">Yeast</name>
    <name type="synonym">Kazachstania exigua</name>
    <dbReference type="NCBI Taxonomy" id="34358"/>
    <lineage>
        <taxon>Eukaryota</taxon>
        <taxon>Fungi</taxon>
        <taxon>Dikarya</taxon>
        <taxon>Ascomycota</taxon>
        <taxon>Saccharomycotina</taxon>
        <taxon>Saccharomycetes</taxon>
        <taxon>Saccharomycetales</taxon>
        <taxon>Saccharomycetaceae</taxon>
        <taxon>Maudiozyma</taxon>
    </lineage>
</organism>
<evidence type="ECO:0000256" key="1">
    <source>
        <dbReference type="ARBA" id="ARBA00006133"/>
    </source>
</evidence>
<dbReference type="OrthoDB" id="10258062at2759"/>
<evidence type="ECO:0000313" key="4">
    <source>
        <dbReference type="Proteomes" id="UP000750334"/>
    </source>
</evidence>
<dbReference type="AlphaFoldDB" id="A0A9P6W9J7"/>
<comment type="caution">
    <text evidence="3">The sequence shown here is derived from an EMBL/GenBank/DDBJ whole genome shotgun (WGS) entry which is preliminary data.</text>
</comment>
<dbReference type="GO" id="GO:0051083">
    <property type="term" value="P:'de novo' cotranslational protein folding"/>
    <property type="evidence" value="ECO:0007669"/>
    <property type="project" value="TreeGrafter"/>
</dbReference>
<dbReference type="EMBL" id="PUHR01000094">
    <property type="protein sequence ID" value="KAG0667743.1"/>
    <property type="molecule type" value="Genomic_DNA"/>
</dbReference>
<dbReference type="Proteomes" id="UP000750334">
    <property type="component" value="Unassembled WGS sequence"/>
</dbReference>
<dbReference type="GO" id="GO:0005829">
    <property type="term" value="C:cytosol"/>
    <property type="evidence" value="ECO:0007669"/>
    <property type="project" value="TreeGrafter"/>
</dbReference>
<dbReference type="Pfam" id="PF10193">
    <property type="entry name" value="Telomere_reg-2"/>
    <property type="match status" value="1"/>
</dbReference>